<comment type="similarity">
    <text evidence="1">In the C-terminal section; belongs to the class-I pyridoxal-phosphate-dependent aminotransferase family.</text>
</comment>
<keyword evidence="5" id="KW-0804">Transcription</keyword>
<dbReference type="Pfam" id="PF00392">
    <property type="entry name" value="GntR"/>
    <property type="match status" value="1"/>
</dbReference>
<sequence>MPGIDKNSGPSLTAEIDLTLSRQASLNLSEQIVAAVSAAIRSGRIRPGARMPSARDLAIQLGVARGTVRAAYDMLADSQLLVAKGAAGTWVGERLPLPATSVPQVLTPSPLSGVMHDFDTPPRIFQLGVPAGDAFPGKVWSRIVSRHAREMSGRSVGYPDPRGSQHLREQLVSYLAMTRGINCQASQIIITHGFAGALGLISLAMNWRGHKIWTEDPGYLLARKALELAGMTVVGVQVDQEGIRVSEGQRLAPDARLALVTPGQQAPLGMPLSPGRRGELLHWAMMSEGFIIEDDYLGELQLTGRAVPALASLDSERVLHIGTFSKNLSPALRMGYLVVPERLSGQFGDVAAALLPAASFVLQDAVAEFLREGHFMRHLRRMKRLYAQRQAKMLSALKNHFPLVYPAALAVVVEFSAGTKDVDIASKALAYGMAPTPLSRWYLHEDQCRYGLILSVTNMPEEGFESHVLTLKSLVERWG</sequence>
<gene>
    <name evidence="7" type="ORF">BG55_05860</name>
</gene>
<dbReference type="PANTHER" id="PTHR46577">
    <property type="entry name" value="HTH-TYPE TRANSCRIPTIONAL REGULATORY PROTEIN GABR"/>
    <property type="match status" value="1"/>
</dbReference>
<dbReference type="GO" id="GO:0003700">
    <property type="term" value="F:DNA-binding transcription factor activity"/>
    <property type="evidence" value="ECO:0007669"/>
    <property type="project" value="InterPro"/>
</dbReference>
<dbReference type="PANTHER" id="PTHR46577:SF1">
    <property type="entry name" value="HTH-TYPE TRANSCRIPTIONAL REGULATORY PROTEIN GABR"/>
    <property type="match status" value="1"/>
</dbReference>
<evidence type="ECO:0000313" key="7">
    <source>
        <dbReference type="EMBL" id="EXU76393.1"/>
    </source>
</evidence>
<dbReference type="AlphaFoldDB" id="A0A014NAF6"/>
<evidence type="ECO:0000313" key="8">
    <source>
        <dbReference type="Proteomes" id="UP000019918"/>
    </source>
</evidence>
<dbReference type="OrthoDB" id="9808770at2"/>
<dbReference type="Gene3D" id="1.10.10.10">
    <property type="entry name" value="Winged helix-like DNA-binding domain superfamily/Winged helix DNA-binding domain"/>
    <property type="match status" value="1"/>
</dbReference>
<dbReference type="InterPro" id="IPR000524">
    <property type="entry name" value="Tscrpt_reg_HTH_GntR"/>
</dbReference>
<evidence type="ECO:0000256" key="1">
    <source>
        <dbReference type="ARBA" id="ARBA00005384"/>
    </source>
</evidence>
<dbReference type="PATRIC" id="fig|69222.5.peg.1207"/>
<dbReference type="Pfam" id="PF00155">
    <property type="entry name" value="Aminotran_1_2"/>
    <property type="match status" value="1"/>
</dbReference>
<dbReference type="InterPro" id="IPR036390">
    <property type="entry name" value="WH_DNA-bd_sf"/>
</dbReference>
<reference evidence="7 8" key="1">
    <citation type="submission" date="2014-02" db="EMBL/GenBank/DDBJ databases">
        <title>Draft genome of Erwinia mallotivora strain BT-MARDI, a papaya dieback pathogen.</title>
        <authorList>
            <person name="Redzuan R."/>
            <person name="Abu Bakar N."/>
            <person name="Badrun R."/>
            <person name="Mohd Raih M.F."/>
            <person name="Rozano L."/>
            <person name="Mat Amin N."/>
        </authorList>
    </citation>
    <scope>NUCLEOTIDE SEQUENCE [LARGE SCALE GENOMIC DNA]</scope>
    <source>
        <strain evidence="7 8">BT-MARDI</strain>
    </source>
</reference>
<dbReference type="RefSeq" id="WP_034935241.1">
    <property type="nucleotide sequence ID" value="NZ_JFHN01000029.1"/>
</dbReference>
<evidence type="ECO:0000256" key="5">
    <source>
        <dbReference type="ARBA" id="ARBA00023163"/>
    </source>
</evidence>
<organism evidence="7 8">
    <name type="scientific">Erwinia mallotivora</name>
    <dbReference type="NCBI Taxonomy" id="69222"/>
    <lineage>
        <taxon>Bacteria</taxon>
        <taxon>Pseudomonadati</taxon>
        <taxon>Pseudomonadota</taxon>
        <taxon>Gammaproteobacteria</taxon>
        <taxon>Enterobacterales</taxon>
        <taxon>Erwiniaceae</taxon>
        <taxon>Erwinia</taxon>
    </lineage>
</organism>
<dbReference type="InterPro" id="IPR015421">
    <property type="entry name" value="PyrdxlP-dep_Trfase_major"/>
</dbReference>
<keyword evidence="8" id="KW-1185">Reference proteome</keyword>
<keyword evidence="3" id="KW-0805">Transcription regulation</keyword>
<keyword evidence="2" id="KW-0663">Pyridoxal phosphate</keyword>
<dbReference type="SUPFAM" id="SSF53383">
    <property type="entry name" value="PLP-dependent transferases"/>
    <property type="match status" value="1"/>
</dbReference>
<dbReference type="CDD" id="cd00609">
    <property type="entry name" value="AAT_like"/>
    <property type="match status" value="1"/>
</dbReference>
<accession>A0A014NAF6</accession>
<dbReference type="GO" id="GO:0003677">
    <property type="term" value="F:DNA binding"/>
    <property type="evidence" value="ECO:0007669"/>
    <property type="project" value="UniProtKB-KW"/>
</dbReference>
<evidence type="ECO:0000256" key="2">
    <source>
        <dbReference type="ARBA" id="ARBA00022898"/>
    </source>
</evidence>
<evidence type="ECO:0000259" key="6">
    <source>
        <dbReference type="PROSITE" id="PS50949"/>
    </source>
</evidence>
<dbReference type="STRING" id="69222.BG55_05860"/>
<dbReference type="InterPro" id="IPR036388">
    <property type="entry name" value="WH-like_DNA-bd_sf"/>
</dbReference>
<name>A0A014NAF6_9GAMM</name>
<dbReference type="SUPFAM" id="SSF46785">
    <property type="entry name" value="Winged helix' DNA-binding domain"/>
    <property type="match status" value="1"/>
</dbReference>
<dbReference type="InterPro" id="IPR015424">
    <property type="entry name" value="PyrdxlP-dep_Trfase"/>
</dbReference>
<comment type="caution">
    <text evidence="7">The sequence shown here is derived from an EMBL/GenBank/DDBJ whole genome shotgun (WGS) entry which is preliminary data.</text>
</comment>
<dbReference type="Gene3D" id="3.40.640.10">
    <property type="entry name" value="Type I PLP-dependent aspartate aminotransferase-like (Major domain)"/>
    <property type="match status" value="1"/>
</dbReference>
<keyword evidence="4" id="KW-0238">DNA-binding</keyword>
<dbReference type="CDD" id="cd07377">
    <property type="entry name" value="WHTH_GntR"/>
    <property type="match status" value="1"/>
</dbReference>
<dbReference type="InterPro" id="IPR051446">
    <property type="entry name" value="HTH_trans_reg/aminotransferase"/>
</dbReference>
<dbReference type="GO" id="GO:0030170">
    <property type="term" value="F:pyridoxal phosphate binding"/>
    <property type="evidence" value="ECO:0007669"/>
    <property type="project" value="InterPro"/>
</dbReference>
<dbReference type="Proteomes" id="UP000019918">
    <property type="component" value="Unassembled WGS sequence"/>
</dbReference>
<dbReference type="SMART" id="SM00345">
    <property type="entry name" value="HTH_GNTR"/>
    <property type="match status" value="1"/>
</dbReference>
<evidence type="ECO:0000256" key="4">
    <source>
        <dbReference type="ARBA" id="ARBA00023125"/>
    </source>
</evidence>
<protein>
    <submittedName>
        <fullName evidence="7">GntR family transcriptional regulator</fullName>
    </submittedName>
</protein>
<dbReference type="InterPro" id="IPR004839">
    <property type="entry name" value="Aminotransferase_I/II_large"/>
</dbReference>
<proteinExistence type="inferred from homology"/>
<dbReference type="EMBL" id="JFHN01000029">
    <property type="protein sequence ID" value="EXU76393.1"/>
    <property type="molecule type" value="Genomic_DNA"/>
</dbReference>
<feature type="domain" description="HTH gntR-type" evidence="6">
    <location>
        <begin position="26"/>
        <end position="94"/>
    </location>
</feature>
<dbReference type="PROSITE" id="PS50949">
    <property type="entry name" value="HTH_GNTR"/>
    <property type="match status" value="1"/>
</dbReference>
<evidence type="ECO:0000256" key="3">
    <source>
        <dbReference type="ARBA" id="ARBA00023015"/>
    </source>
</evidence>